<evidence type="ECO:0000256" key="2">
    <source>
        <dbReference type="ARBA" id="ARBA00022448"/>
    </source>
</evidence>
<feature type="transmembrane region" description="Helical" evidence="10">
    <location>
        <begin position="800"/>
        <end position="819"/>
    </location>
</feature>
<feature type="transmembrane region" description="Helical" evidence="10">
    <location>
        <begin position="1111"/>
        <end position="1131"/>
    </location>
</feature>
<dbReference type="Proteomes" id="UP000033540">
    <property type="component" value="Unassembled WGS sequence"/>
</dbReference>
<dbReference type="Pfam" id="PF13520">
    <property type="entry name" value="AA_permease_2"/>
    <property type="match status" value="1"/>
</dbReference>
<keyword evidence="8" id="KW-0539">Nucleus</keyword>
<feature type="transmembrane region" description="Helical" evidence="10">
    <location>
        <begin position="1010"/>
        <end position="1030"/>
    </location>
</feature>
<dbReference type="InterPro" id="IPR007219">
    <property type="entry name" value="XnlR_reg_dom"/>
</dbReference>
<keyword evidence="2" id="KW-0813">Transport</keyword>
<dbReference type="STRING" id="1403190.A0A0F0IM88"/>
<dbReference type="PANTHER" id="PTHR45649">
    <property type="entry name" value="AMINO-ACID PERMEASE BAT1"/>
    <property type="match status" value="1"/>
</dbReference>
<sequence>MPRLFQCASAMYSGVDELSRRSPPNPGVSLGGHDTSRGPSSSTLEGTRQVRHKTTLPVEAIRSPAYVHQANEVNIIRRELDLNSSLSTSRRHVLESALSLIGDFSNPSDPAESSSYDQELDDDEPTNVVRPELFFMMMNPCPDYSTPWKLHWPDHISLERFEAMCLAVVNGQATGQIASQYKVCIFARAVTYINRWLRICTSSELAQALEASKKKYIMAALRSIRELDILHKPSLLMLQSLLSAVNLMQTLGDTTQAWTLTAFASRLLVALGYHSVDARMLEDFDRNHEIRRCIRWCYYYDKVLSMLLVRPPSLPALSVEPASLLLPRQADPLDLKGNILIKLAHVADGALSVLTPGDGIPDNQALGAITRLEVELQDIWEELCEARAKSSDTIELRLEWDAVDFTYHSIITTVLRLNSVSLHDHRVRERCLSHARRALRSMNVLQYHILRGEQIYHDFVFWTVLLYPLTPFFIIFCNVIATSNREDYNLLTQITAALSRIKESLCDQLYETIAQDASQQYEQTTEAIGSQPTAVTDSNAVNVSVYPQPHGSLTARAHSSDSTQLGTSEQPVLYSHALDPGSSVEGLSQQTSSMWDDGLMWELFNIQPTVEWFDAGMTTTTEYDPPTRKLGNYISATASQNIDMEDNNKNGEEMGTRYDQSDMTRMGKVQELKRKHRSAREWRPGRFILDVYVDLCWIRADYTYNFRNGINASETTISLNISTAFGLTRCGKCRSPTSGGQYHWVSELASPNYQRVLSYITGWMSVLAWQAGAASGSFLTGTIIQGLISVKDPRYEPENWQGTLFVFAMILVIYFFNVYAASWMPRIQNLLLALHIICFVVVITVLWAMAPRQPASAVFLEFSNTGGWSSIGLALMVGQISAIYAGLSSDATAHMSEEVRDAGRYVPIAIVWGFFTNGAMAIVLVITYLFAMPSLEDALDDPTGFPFIYVFKNAVGTAGVNGLTAIILIPVIFSNILFNASTARQTYAFARDKGLPFAKWICKVNPKRKLPVNAIGLSCVISGLLALINIGSDTTFHAIISLNVAALMWTYVVSIGCLLYRRLFCPETLPPQRWSMGKYGIWVNAAALVYVVFAFFFSFWPTSTPVTLTTFNWSVAIFSAVFIISVVMYIFKGQKEYAGPVISVRRDAMPQARVHRHSIRQEI</sequence>
<evidence type="ECO:0000313" key="12">
    <source>
        <dbReference type="EMBL" id="KJK68271.1"/>
    </source>
</evidence>
<organism evidence="12 13">
    <name type="scientific">Aspergillus parasiticus (strain ATCC 56775 / NRRL 5862 / SRRC 143 / SU-1)</name>
    <dbReference type="NCBI Taxonomy" id="1403190"/>
    <lineage>
        <taxon>Eukaryota</taxon>
        <taxon>Fungi</taxon>
        <taxon>Dikarya</taxon>
        <taxon>Ascomycota</taxon>
        <taxon>Pezizomycotina</taxon>
        <taxon>Eurotiomycetes</taxon>
        <taxon>Eurotiomycetidae</taxon>
        <taxon>Eurotiales</taxon>
        <taxon>Aspergillaceae</taxon>
        <taxon>Aspergillus</taxon>
        <taxon>Aspergillus subgen. Circumdati</taxon>
    </lineage>
</organism>
<keyword evidence="3 10" id="KW-0812">Transmembrane</keyword>
<evidence type="ECO:0000256" key="10">
    <source>
        <dbReference type="SAM" id="Phobius"/>
    </source>
</evidence>
<feature type="region of interest" description="Disordered" evidence="9">
    <location>
        <begin position="15"/>
        <end position="50"/>
    </location>
</feature>
<feature type="transmembrane region" description="Helical" evidence="10">
    <location>
        <begin position="1036"/>
        <end position="1060"/>
    </location>
</feature>
<feature type="region of interest" description="Disordered" evidence="9">
    <location>
        <begin position="105"/>
        <end position="124"/>
    </location>
</feature>
<evidence type="ECO:0000313" key="13">
    <source>
        <dbReference type="Proteomes" id="UP000033540"/>
    </source>
</evidence>
<evidence type="ECO:0000256" key="5">
    <source>
        <dbReference type="ARBA" id="ARBA00023015"/>
    </source>
</evidence>
<dbReference type="Pfam" id="PF04082">
    <property type="entry name" value="Fungal_trans"/>
    <property type="match status" value="1"/>
</dbReference>
<keyword evidence="4 10" id="KW-1133">Transmembrane helix</keyword>
<dbReference type="GO" id="GO:0003677">
    <property type="term" value="F:DNA binding"/>
    <property type="evidence" value="ECO:0007669"/>
    <property type="project" value="InterPro"/>
</dbReference>
<feature type="compositionally biased region" description="Polar residues" evidence="9">
    <location>
        <begin position="37"/>
        <end position="46"/>
    </location>
</feature>
<evidence type="ECO:0000259" key="11">
    <source>
        <dbReference type="SMART" id="SM00906"/>
    </source>
</evidence>
<keyword evidence="5" id="KW-0805">Transcription regulation</keyword>
<evidence type="ECO:0000256" key="9">
    <source>
        <dbReference type="SAM" id="MobiDB-lite"/>
    </source>
</evidence>
<evidence type="ECO:0000256" key="6">
    <source>
        <dbReference type="ARBA" id="ARBA00023136"/>
    </source>
</evidence>
<dbReference type="Gene3D" id="1.20.1740.10">
    <property type="entry name" value="Amino acid/polyamine transporter I"/>
    <property type="match status" value="1"/>
</dbReference>
<dbReference type="GO" id="GO:0006351">
    <property type="term" value="P:DNA-templated transcription"/>
    <property type="evidence" value="ECO:0007669"/>
    <property type="project" value="InterPro"/>
</dbReference>
<feature type="transmembrane region" description="Helical" evidence="10">
    <location>
        <begin position="459"/>
        <end position="481"/>
    </location>
</feature>
<feature type="compositionally biased region" description="Polar residues" evidence="9">
    <location>
        <begin position="105"/>
        <end position="117"/>
    </location>
</feature>
<feature type="domain" description="Xylanolytic transcriptional activator regulatory" evidence="11">
    <location>
        <begin position="257"/>
        <end position="333"/>
    </location>
</feature>
<protein>
    <submittedName>
        <fullName evidence="12">Amino acid permease</fullName>
    </submittedName>
</protein>
<dbReference type="InterPro" id="IPR002293">
    <property type="entry name" value="AA/rel_permease1"/>
</dbReference>
<name>A0A0F0IM88_ASPPU</name>
<dbReference type="GO" id="GO:0022857">
    <property type="term" value="F:transmembrane transporter activity"/>
    <property type="evidence" value="ECO:0007669"/>
    <property type="project" value="InterPro"/>
</dbReference>
<keyword evidence="7" id="KW-0804">Transcription</keyword>
<accession>A0A0F0IM88</accession>
<feature type="transmembrane region" description="Helical" evidence="10">
    <location>
        <begin position="766"/>
        <end position="788"/>
    </location>
</feature>
<comment type="subcellular location">
    <subcellularLocation>
        <location evidence="1">Membrane</location>
        <topology evidence="1">Multi-pass membrane protein</topology>
    </subcellularLocation>
</comment>
<dbReference type="SMART" id="SM00906">
    <property type="entry name" value="Fungal_trans"/>
    <property type="match status" value="1"/>
</dbReference>
<evidence type="ECO:0000256" key="1">
    <source>
        <dbReference type="ARBA" id="ARBA00004141"/>
    </source>
</evidence>
<keyword evidence="6 10" id="KW-0472">Membrane</keyword>
<evidence type="ECO:0000256" key="7">
    <source>
        <dbReference type="ARBA" id="ARBA00023163"/>
    </source>
</evidence>
<comment type="caution">
    <text evidence="12">The sequence shown here is derived from an EMBL/GenBank/DDBJ whole genome shotgun (WGS) entry which is preliminary data.</text>
</comment>
<dbReference type="PANTHER" id="PTHR45649:SF4">
    <property type="entry name" value="TRANSPORTER, PUTATIVE (EUROFUNG)-RELATED"/>
    <property type="match status" value="1"/>
</dbReference>
<reference evidence="12 13" key="1">
    <citation type="submission" date="2015-02" db="EMBL/GenBank/DDBJ databases">
        <title>Draft genome sequence of Aspergillus parasiticus SU-1.</title>
        <authorList>
            <person name="Yu J."/>
            <person name="Fedorova N."/>
            <person name="Yin Y."/>
            <person name="Losada L."/>
            <person name="Zafar N."/>
            <person name="Taujale R."/>
            <person name="Ehrlich K.C."/>
            <person name="Bhatnagar D."/>
            <person name="Cleveland T.E."/>
            <person name="Bennett J.W."/>
            <person name="Nierman W.C."/>
        </authorList>
    </citation>
    <scope>NUCLEOTIDE SEQUENCE [LARGE SCALE GENOMIC DNA]</scope>
    <source>
        <strain evidence="13">ATCC 56775 / NRRL 5862 / SRRC 143 / SU-1</strain>
    </source>
</reference>
<proteinExistence type="predicted"/>
<feature type="transmembrane region" description="Helical" evidence="10">
    <location>
        <begin position="870"/>
        <end position="887"/>
    </location>
</feature>
<evidence type="ECO:0000256" key="3">
    <source>
        <dbReference type="ARBA" id="ARBA00022692"/>
    </source>
</evidence>
<dbReference type="CDD" id="cd12148">
    <property type="entry name" value="fungal_TF_MHR"/>
    <property type="match status" value="1"/>
</dbReference>
<feature type="transmembrane region" description="Helical" evidence="10">
    <location>
        <begin position="951"/>
        <end position="978"/>
    </location>
</feature>
<dbReference type="EMBL" id="JZEE01000051">
    <property type="protein sequence ID" value="KJK68271.1"/>
    <property type="molecule type" value="Genomic_DNA"/>
</dbReference>
<evidence type="ECO:0000256" key="4">
    <source>
        <dbReference type="ARBA" id="ARBA00022989"/>
    </source>
</evidence>
<evidence type="ECO:0000256" key="8">
    <source>
        <dbReference type="ARBA" id="ARBA00023242"/>
    </source>
</evidence>
<feature type="transmembrane region" description="Helical" evidence="10">
    <location>
        <begin position="831"/>
        <end position="850"/>
    </location>
</feature>
<dbReference type="AlphaFoldDB" id="A0A0F0IM88"/>
<dbReference type="OrthoDB" id="39175at2759"/>
<dbReference type="GO" id="GO:0016020">
    <property type="term" value="C:membrane"/>
    <property type="evidence" value="ECO:0007669"/>
    <property type="project" value="UniProtKB-SubCell"/>
</dbReference>
<feature type="transmembrane region" description="Helical" evidence="10">
    <location>
        <begin position="908"/>
        <end position="931"/>
    </location>
</feature>
<dbReference type="GO" id="GO:0008270">
    <property type="term" value="F:zinc ion binding"/>
    <property type="evidence" value="ECO:0007669"/>
    <property type="project" value="InterPro"/>
</dbReference>
<feature type="transmembrane region" description="Helical" evidence="10">
    <location>
        <begin position="1081"/>
        <end position="1099"/>
    </location>
</feature>
<gene>
    <name evidence="12" type="ORF">P875_00076324</name>
</gene>